<dbReference type="InterPro" id="IPR002502">
    <property type="entry name" value="Amidase_domain"/>
</dbReference>
<accession>A0ABW5XJW8</accession>
<gene>
    <name evidence="4" type="ORF">ACFSYH_11310</name>
</gene>
<dbReference type="Pfam" id="PF01510">
    <property type="entry name" value="Amidase_2"/>
    <property type="match status" value="1"/>
</dbReference>
<dbReference type="CDD" id="cd06583">
    <property type="entry name" value="PGRP"/>
    <property type="match status" value="1"/>
</dbReference>
<dbReference type="InterPro" id="IPR015510">
    <property type="entry name" value="PGRP"/>
</dbReference>
<dbReference type="GO" id="GO:0008745">
    <property type="term" value="F:N-acetylmuramoyl-L-alanine amidase activity"/>
    <property type="evidence" value="ECO:0007669"/>
    <property type="project" value="UniProtKB-EC"/>
</dbReference>
<dbReference type="SMART" id="SM00701">
    <property type="entry name" value="PGRP"/>
    <property type="match status" value="1"/>
</dbReference>
<dbReference type="PANTHER" id="PTHR11022">
    <property type="entry name" value="PEPTIDOGLYCAN RECOGNITION PROTEIN"/>
    <property type="match status" value="1"/>
</dbReference>
<feature type="region of interest" description="Disordered" evidence="2">
    <location>
        <begin position="649"/>
        <end position="672"/>
    </location>
</feature>
<reference evidence="5" key="1">
    <citation type="journal article" date="2019" name="Int. J. Syst. Evol. Microbiol.">
        <title>The Global Catalogue of Microorganisms (GCM) 10K type strain sequencing project: providing services to taxonomists for standard genome sequencing and annotation.</title>
        <authorList>
            <consortium name="The Broad Institute Genomics Platform"/>
            <consortium name="The Broad Institute Genome Sequencing Center for Infectious Disease"/>
            <person name="Wu L."/>
            <person name="Ma J."/>
        </authorList>
    </citation>
    <scope>NUCLEOTIDE SEQUENCE [LARGE SCALE GENOMIC DNA]</scope>
    <source>
        <strain evidence="5">KCTC 33576</strain>
    </source>
</reference>
<dbReference type="RefSeq" id="WP_377467069.1">
    <property type="nucleotide sequence ID" value="NZ_JBHUOP010000004.1"/>
</dbReference>
<dbReference type="InterPro" id="IPR006619">
    <property type="entry name" value="PGRP_domain_met/bac"/>
</dbReference>
<protein>
    <submittedName>
        <fullName evidence="4">N-acetylmuramoyl-L-alanine amidase</fullName>
        <ecNumber evidence="4">3.5.1.28</ecNumber>
    </submittedName>
</protein>
<comment type="similarity">
    <text evidence="1">Belongs to the N-acetylmuramoyl-L-alanine amidase 2 family.</text>
</comment>
<evidence type="ECO:0000256" key="2">
    <source>
        <dbReference type="SAM" id="MobiDB-lite"/>
    </source>
</evidence>
<evidence type="ECO:0000256" key="1">
    <source>
        <dbReference type="ARBA" id="ARBA00007553"/>
    </source>
</evidence>
<dbReference type="Gene3D" id="3.40.80.10">
    <property type="entry name" value="Peptidoglycan recognition protein-like"/>
    <property type="match status" value="1"/>
</dbReference>
<dbReference type="SUPFAM" id="SSF49265">
    <property type="entry name" value="Fibronectin type III"/>
    <property type="match status" value="1"/>
</dbReference>
<evidence type="ECO:0000313" key="5">
    <source>
        <dbReference type="Proteomes" id="UP001597391"/>
    </source>
</evidence>
<sequence length="884" mass="93689">MRKIGASLTTAALTASLIVVPVVGSNAESEAADVSTQTIEVDGVASAALRDDTVLEAAVEEDIPTAVEADIPQPEAKENLSADILHKLSNPGDSSEIDEDQLAALSVKKTTKPFMLAGITWAADSDVEVVTADARLLEDGEWTEWTSLELLPAQEGDKRAGTEPIVSPNATGVQVRVLTTEGTTPKDLEVTLVDPGESDNDNVMASDNSIPSSAEASQSATALKPKVVPRETWMGAGDAKLTTWTQDYSARLDAMYVHHTAGSNTYGKSDGAKIVRSVYTYHAKTLGWGDIGYQFLVDKYGNIFEGRHDAIESLPVGAQAAAYNTGTIGVSALGNYETAQPTAELIEALTKVLAWKAYEHGLDPLATTRLLTGAGSSARAKTGTYVTVPTILGHRDTNATACPGKNLYPRLAAIRADVAKRVNATTATYGSYTPALATPKVNKVNSVILSDKVTISWDPVPGATRYHVMTRLANKGNALGADNWWALHKNVTTSNTTLTFAAGQTRYVAVRAVNATGHSFPVKVAQITRPVAATTAKASSGWTNQSATAHYSGTAKRATTTGRTLDFGSVAATRKVAVVGSTGPSAGNIEVLVDGKVRGTLNFNAGTAKNNVIKTLDLGQATKGNITLRTAGTGSSWMVAGVAFQPVEQGAPKLPDSKSPTSKSPSQGLAVPSVTKLPAKSAPVQLHTTATYRWKKAQGAVAYEIGIKQSNFNRAVPTKVKIHAKTTKLSYKLKIPAGHTVRAYVRSVGSDGKTSKWAALGTINRPPTTKHLIRTTGAKKWTKPRDKRYYRGYVLQANKKGATIKVNKVKGVKRVAVTVSTAPNSGNLAVYAGKTRVKTLSLTSQKTVYQKRFIVNLPKTYSGTISLKSMNNKPVRVSAVTLLR</sequence>
<dbReference type="EMBL" id="JBHUOP010000004">
    <property type="protein sequence ID" value="MFD2841149.1"/>
    <property type="molecule type" value="Genomic_DNA"/>
</dbReference>
<keyword evidence="4" id="KW-0378">Hydrolase</keyword>
<proteinExistence type="inferred from homology"/>
<dbReference type="SUPFAM" id="SSF55846">
    <property type="entry name" value="N-acetylmuramoyl-L-alanine amidase-like"/>
    <property type="match status" value="1"/>
</dbReference>
<dbReference type="Proteomes" id="UP001597391">
    <property type="component" value="Unassembled WGS sequence"/>
</dbReference>
<dbReference type="InterPro" id="IPR036116">
    <property type="entry name" value="FN3_sf"/>
</dbReference>
<evidence type="ECO:0000259" key="3">
    <source>
        <dbReference type="SMART" id="SM00701"/>
    </source>
</evidence>
<feature type="compositionally biased region" description="Polar residues" evidence="2">
    <location>
        <begin position="201"/>
        <end position="221"/>
    </location>
</feature>
<dbReference type="InterPro" id="IPR036505">
    <property type="entry name" value="Amidase/PGRP_sf"/>
</dbReference>
<feature type="region of interest" description="Disordered" evidence="2">
    <location>
        <begin position="194"/>
        <end position="223"/>
    </location>
</feature>
<name>A0ABW5XJW8_9MICO</name>
<feature type="compositionally biased region" description="Low complexity" evidence="2">
    <location>
        <begin position="652"/>
        <end position="666"/>
    </location>
</feature>
<dbReference type="InterPro" id="IPR013783">
    <property type="entry name" value="Ig-like_fold"/>
</dbReference>
<feature type="domain" description="Peptidoglycan recognition protein family" evidence="3">
    <location>
        <begin position="225"/>
        <end position="375"/>
    </location>
</feature>
<organism evidence="4 5">
    <name type="scientific">Populibacterium corticicola</name>
    <dbReference type="NCBI Taxonomy" id="1812826"/>
    <lineage>
        <taxon>Bacteria</taxon>
        <taxon>Bacillati</taxon>
        <taxon>Actinomycetota</taxon>
        <taxon>Actinomycetes</taxon>
        <taxon>Micrococcales</taxon>
        <taxon>Jonesiaceae</taxon>
        <taxon>Populibacterium</taxon>
    </lineage>
</organism>
<dbReference type="EC" id="3.5.1.28" evidence="4"/>
<keyword evidence="5" id="KW-1185">Reference proteome</keyword>
<dbReference type="PANTHER" id="PTHR11022:SF41">
    <property type="entry name" value="PEPTIDOGLYCAN-RECOGNITION PROTEIN LC-RELATED"/>
    <property type="match status" value="1"/>
</dbReference>
<comment type="caution">
    <text evidence="4">The sequence shown here is derived from an EMBL/GenBank/DDBJ whole genome shotgun (WGS) entry which is preliminary data.</text>
</comment>
<evidence type="ECO:0000313" key="4">
    <source>
        <dbReference type="EMBL" id="MFD2841149.1"/>
    </source>
</evidence>
<dbReference type="Gene3D" id="2.60.40.10">
    <property type="entry name" value="Immunoglobulins"/>
    <property type="match status" value="1"/>
</dbReference>